<keyword evidence="2" id="KW-1133">Transmembrane helix</keyword>
<proteinExistence type="predicted"/>
<name>A0AAD4R9S1_9BILA</name>
<evidence type="ECO:0000313" key="3">
    <source>
        <dbReference type="EMBL" id="KAI1726450.1"/>
    </source>
</evidence>
<feature type="transmembrane region" description="Helical" evidence="2">
    <location>
        <begin position="326"/>
        <end position="345"/>
    </location>
</feature>
<keyword evidence="2" id="KW-0472">Membrane</keyword>
<dbReference type="Proteomes" id="UP001201812">
    <property type="component" value="Unassembled WGS sequence"/>
</dbReference>
<reference evidence="3" key="1">
    <citation type="submission" date="2022-01" db="EMBL/GenBank/DDBJ databases">
        <title>Genome Sequence Resource for Two Populations of Ditylenchus destructor, the Migratory Endoparasitic Phytonematode.</title>
        <authorList>
            <person name="Zhang H."/>
            <person name="Lin R."/>
            <person name="Xie B."/>
        </authorList>
    </citation>
    <scope>NUCLEOTIDE SEQUENCE</scope>
    <source>
        <strain evidence="3">BazhouSP</strain>
    </source>
</reference>
<protein>
    <submittedName>
        <fullName evidence="3">Uncharacterized protein</fullName>
    </submittedName>
</protein>
<dbReference type="EMBL" id="JAKKPZ010000002">
    <property type="protein sequence ID" value="KAI1726450.1"/>
    <property type="molecule type" value="Genomic_DNA"/>
</dbReference>
<organism evidence="3 4">
    <name type="scientific">Ditylenchus destructor</name>
    <dbReference type="NCBI Taxonomy" id="166010"/>
    <lineage>
        <taxon>Eukaryota</taxon>
        <taxon>Metazoa</taxon>
        <taxon>Ecdysozoa</taxon>
        <taxon>Nematoda</taxon>
        <taxon>Chromadorea</taxon>
        <taxon>Rhabditida</taxon>
        <taxon>Tylenchina</taxon>
        <taxon>Tylenchomorpha</taxon>
        <taxon>Sphaerularioidea</taxon>
        <taxon>Anguinidae</taxon>
        <taxon>Anguininae</taxon>
        <taxon>Ditylenchus</taxon>
    </lineage>
</organism>
<accession>A0AAD4R9S1</accession>
<keyword evidence="2" id="KW-0812">Transmembrane</keyword>
<sequence length="354" mass="39979">MYIKNETKEHDDINPNSTCFSNGHVNDTNSITSLEESACTSSLSTNDDPLVFHEKILNLDCSVLAAIENTRAKEWRNPAKRRPQSKIPTLMVRSLNDKFPSNAKRNDRHSVPLTTMSTSMNVPESASITFPTQAFEDQSSCGSSEQMALDGFRSPLQESRACLSRIHQKPSSRPRTYYSPRALTQPLSSGEHSYPPSRKLSSQCLHSSNDFICQSSNGVGPIRECDKYKNSFGGWIVPIEKKVRLYKNPLSKCWLCRFDSAVLRRIKRRLTLRAENLTKKLRASNKLCRRDPCRCSVIYNNLKSKYVSNNAGNESGILSTLFPMDYAVILAVISLIFHLVDLVLFTNNHKEFCS</sequence>
<keyword evidence="4" id="KW-1185">Reference proteome</keyword>
<evidence type="ECO:0000256" key="2">
    <source>
        <dbReference type="SAM" id="Phobius"/>
    </source>
</evidence>
<evidence type="ECO:0000313" key="4">
    <source>
        <dbReference type="Proteomes" id="UP001201812"/>
    </source>
</evidence>
<dbReference type="AlphaFoldDB" id="A0AAD4R9S1"/>
<evidence type="ECO:0000256" key="1">
    <source>
        <dbReference type="SAM" id="MobiDB-lite"/>
    </source>
</evidence>
<feature type="region of interest" description="Disordered" evidence="1">
    <location>
        <begin position="164"/>
        <end position="195"/>
    </location>
</feature>
<gene>
    <name evidence="3" type="ORF">DdX_03170</name>
</gene>
<comment type="caution">
    <text evidence="3">The sequence shown here is derived from an EMBL/GenBank/DDBJ whole genome shotgun (WGS) entry which is preliminary data.</text>
</comment>